<organism evidence="11">
    <name type="scientific">Sarcoptes scabiei</name>
    <name type="common">Itch mite</name>
    <name type="synonym">Acarus scabiei</name>
    <dbReference type="NCBI Taxonomy" id="52283"/>
    <lineage>
        <taxon>Eukaryota</taxon>
        <taxon>Metazoa</taxon>
        <taxon>Ecdysozoa</taxon>
        <taxon>Arthropoda</taxon>
        <taxon>Chelicerata</taxon>
        <taxon>Arachnida</taxon>
        <taxon>Acari</taxon>
        <taxon>Acariformes</taxon>
        <taxon>Sarcoptiformes</taxon>
        <taxon>Astigmata</taxon>
        <taxon>Psoroptidia</taxon>
        <taxon>Sarcoptoidea</taxon>
        <taxon>Sarcoptidae</taxon>
        <taxon>Sarcoptinae</taxon>
        <taxon>Sarcoptes</taxon>
    </lineage>
</organism>
<comment type="subcellular location">
    <subcellularLocation>
        <location evidence="1">Endomembrane system</location>
        <topology evidence="1">Multi-pass membrane protein</topology>
    </subcellularLocation>
</comment>
<dbReference type="AlphaFoldDB" id="A0A834RFC3"/>
<evidence type="ECO:0000313" key="11">
    <source>
        <dbReference type="EMBL" id="KAF7494661.1"/>
    </source>
</evidence>
<comment type="catalytic activity">
    <reaction evidence="8">
        <text>L-cystine(out) + H(+)(out) = L-cystine(in) + H(+)(in)</text>
        <dbReference type="Rhea" id="RHEA:66172"/>
        <dbReference type="ChEBI" id="CHEBI:15378"/>
        <dbReference type="ChEBI" id="CHEBI:35491"/>
    </reaction>
    <physiologicalReaction direction="left-to-right" evidence="8">
        <dbReference type="Rhea" id="RHEA:66173"/>
    </physiologicalReaction>
</comment>
<feature type="transmembrane region" description="Helical" evidence="10">
    <location>
        <begin position="233"/>
        <end position="254"/>
    </location>
</feature>
<evidence type="ECO:0000256" key="6">
    <source>
        <dbReference type="ARBA" id="ARBA00022989"/>
    </source>
</evidence>
<keyword evidence="3" id="KW-0813">Transport</keyword>
<name>A0A834RFC3_SARSC</name>
<dbReference type="GO" id="GO:0005774">
    <property type="term" value="C:vacuolar membrane"/>
    <property type="evidence" value="ECO:0007669"/>
    <property type="project" value="TreeGrafter"/>
</dbReference>
<dbReference type="NCBIfam" id="TIGR00951">
    <property type="entry name" value="2A43"/>
    <property type="match status" value="1"/>
</dbReference>
<evidence type="ECO:0000256" key="8">
    <source>
        <dbReference type="ARBA" id="ARBA00048473"/>
    </source>
</evidence>
<dbReference type="Proteomes" id="UP000070412">
    <property type="component" value="Unassembled WGS sequence"/>
</dbReference>
<feature type="region of interest" description="Disordered" evidence="9">
    <location>
        <begin position="394"/>
        <end position="413"/>
    </location>
</feature>
<accession>A0A834RFC3</accession>
<proteinExistence type="inferred from homology"/>
<evidence type="ECO:0000256" key="1">
    <source>
        <dbReference type="ARBA" id="ARBA00004127"/>
    </source>
</evidence>
<dbReference type="SMART" id="SM00679">
    <property type="entry name" value="CTNS"/>
    <property type="match status" value="2"/>
</dbReference>
<feature type="transmembrane region" description="Helical" evidence="10">
    <location>
        <begin position="329"/>
        <end position="348"/>
    </location>
</feature>
<feature type="transmembrane region" description="Helical" evidence="10">
    <location>
        <begin position="191"/>
        <end position="213"/>
    </location>
</feature>
<evidence type="ECO:0000256" key="9">
    <source>
        <dbReference type="SAM" id="MobiDB-lite"/>
    </source>
</evidence>
<keyword evidence="6 10" id="KW-1133">Transmembrane helix</keyword>
<protein>
    <submittedName>
        <fullName evidence="11">Cystinosin -like protein</fullName>
    </submittedName>
</protein>
<keyword evidence="4 10" id="KW-0812">Transmembrane</keyword>
<dbReference type="InterPro" id="IPR006603">
    <property type="entry name" value="PQ-loop_rpt"/>
</dbReference>
<gene>
    <name evidence="11" type="ORF">SSS_6263</name>
</gene>
<dbReference type="PANTHER" id="PTHR13131">
    <property type="entry name" value="CYSTINOSIN"/>
    <property type="match status" value="1"/>
</dbReference>
<reference evidence="11" key="2">
    <citation type="submission" date="2020-01" db="EMBL/GenBank/DDBJ databases">
        <authorList>
            <person name="Korhonen P.K.K."/>
            <person name="Guangxu M.G."/>
            <person name="Wang T.W."/>
            <person name="Stroehlein A.J.S."/>
            <person name="Young N.D."/>
            <person name="Ang C.-S.A."/>
            <person name="Fernando D.W.F."/>
            <person name="Lu H.L."/>
            <person name="Taylor S.T."/>
            <person name="Ehtesham M.E.M."/>
            <person name="Najaraj S.H.N."/>
            <person name="Harsha G.H.G."/>
            <person name="Madugundu A.M."/>
            <person name="Renuse S.R."/>
            <person name="Holt D.H."/>
            <person name="Pandey A.P."/>
            <person name="Papenfuss A.P."/>
            <person name="Gasser R.B.G."/>
            <person name="Fischer K.F."/>
        </authorList>
    </citation>
    <scope>NUCLEOTIDE SEQUENCE</scope>
    <source>
        <strain evidence="11">SSS_KF_BRIS2020</strain>
    </source>
</reference>
<evidence type="ECO:0000256" key="2">
    <source>
        <dbReference type="ARBA" id="ARBA00006855"/>
    </source>
</evidence>
<dbReference type="InterPro" id="IPR005282">
    <property type="entry name" value="LC_transporter"/>
</dbReference>
<keyword evidence="5" id="KW-0677">Repeat</keyword>
<dbReference type="Pfam" id="PF04193">
    <property type="entry name" value="PQ-loop"/>
    <property type="match status" value="2"/>
</dbReference>
<feature type="transmembrane region" description="Helical" evidence="10">
    <location>
        <begin position="149"/>
        <end position="170"/>
    </location>
</feature>
<dbReference type="GO" id="GO:0015184">
    <property type="term" value="F:L-cystine transmembrane transporter activity"/>
    <property type="evidence" value="ECO:0007669"/>
    <property type="project" value="TreeGrafter"/>
</dbReference>
<evidence type="ECO:0000256" key="7">
    <source>
        <dbReference type="ARBA" id="ARBA00023136"/>
    </source>
</evidence>
<feature type="transmembrane region" description="Helical" evidence="10">
    <location>
        <begin position="266"/>
        <end position="286"/>
    </location>
</feature>
<comment type="similarity">
    <text evidence="2">Belongs to the cystinosin family.</text>
</comment>
<evidence type="ECO:0000313" key="12">
    <source>
        <dbReference type="EnsemblMetazoa" id="KAF7494661.1"/>
    </source>
</evidence>
<keyword evidence="13" id="KW-1185">Reference proteome</keyword>
<sequence>MKTMIFFPRIAIYSSILIFYHLKLVIASNNEELNSRSTEEHGTKESSLKANTEDIQINVGETASFRVFLSNEPDETIEIRLSCISEPCATIVGDFVPIIFTNKSFESVVEFRAMHPGHDIIVFNVINQTHKKINTNFAFVRVRVGRNQIWQYLSTTFGWGYFVLWSLSFWPQNVINFRRKSVIGLSFDYTILHFSGFLYYSIFNVALFTSPLIRDLYEEKYPRSEIPVELNDVVYSLHAAFTTSITWIQCFIYEQGDQRLSLHSKLFQWCVWSIGAVLMILAWLNTITWLTFIYYFSYIKLMVTSVKYLPQVWFNYQRKSTSGWSIEMVLLDISGGTFSMIQMLLIAYNYDDWRTLLGNLPKFGLGLASVTYDLIFLLQHYVLYGDSLEKNEETLGKQQKRTKPKSSNHKSLHNNNSTTILVEMNIIKLIMKLTKIHRVQILIADTVPCGNSENSQRIFSISNTKKKKTGKFCR</sequence>
<feature type="compositionally biased region" description="Basic residues" evidence="9">
    <location>
        <begin position="398"/>
        <end position="412"/>
    </location>
</feature>
<keyword evidence="7 10" id="KW-0472">Membrane</keyword>
<dbReference type="EnsemblMetazoa" id="SSS_6263s_mrna">
    <property type="protein sequence ID" value="KAF7494661.1"/>
    <property type="gene ID" value="SSS_6263"/>
</dbReference>
<feature type="transmembrane region" description="Helical" evidence="10">
    <location>
        <begin position="363"/>
        <end position="384"/>
    </location>
</feature>
<reference evidence="12" key="3">
    <citation type="submission" date="2022-06" db="UniProtKB">
        <authorList>
            <consortium name="EnsemblMetazoa"/>
        </authorList>
    </citation>
    <scope>IDENTIFICATION</scope>
</reference>
<dbReference type="GO" id="GO:0012505">
    <property type="term" value="C:endomembrane system"/>
    <property type="evidence" value="ECO:0007669"/>
    <property type="project" value="UniProtKB-SubCell"/>
</dbReference>
<dbReference type="EMBL" id="WVUK01000052">
    <property type="protein sequence ID" value="KAF7494661.1"/>
    <property type="molecule type" value="Genomic_DNA"/>
</dbReference>
<evidence type="ECO:0000256" key="10">
    <source>
        <dbReference type="SAM" id="Phobius"/>
    </source>
</evidence>
<evidence type="ECO:0000256" key="4">
    <source>
        <dbReference type="ARBA" id="ARBA00022692"/>
    </source>
</evidence>
<evidence type="ECO:0000256" key="3">
    <source>
        <dbReference type="ARBA" id="ARBA00022448"/>
    </source>
</evidence>
<dbReference type="OrthoDB" id="75720at2759"/>
<evidence type="ECO:0000313" key="13">
    <source>
        <dbReference type="Proteomes" id="UP000070412"/>
    </source>
</evidence>
<dbReference type="PANTHER" id="PTHR13131:SF5">
    <property type="entry name" value="CYSTINOSIN"/>
    <property type="match status" value="1"/>
</dbReference>
<dbReference type="Gene3D" id="1.20.1280.290">
    <property type="match status" value="2"/>
</dbReference>
<evidence type="ECO:0000256" key="5">
    <source>
        <dbReference type="ARBA" id="ARBA00022737"/>
    </source>
</evidence>
<reference evidence="13" key="1">
    <citation type="journal article" date="2020" name="PLoS Negl. Trop. Dis.">
        <title>High-quality nuclear genome for Sarcoptes scabiei-A critical resource for a neglected parasite.</title>
        <authorList>
            <person name="Korhonen P.K."/>
            <person name="Gasser R.B."/>
            <person name="Ma G."/>
            <person name="Wang T."/>
            <person name="Stroehlein A.J."/>
            <person name="Young N.D."/>
            <person name="Ang C.S."/>
            <person name="Fernando D.D."/>
            <person name="Lu H.C."/>
            <person name="Taylor S."/>
            <person name="Reynolds S.L."/>
            <person name="Mofiz E."/>
            <person name="Najaraj S.H."/>
            <person name="Gowda H."/>
            <person name="Madugundu A."/>
            <person name="Renuse S."/>
            <person name="Holt D."/>
            <person name="Pandey A."/>
            <person name="Papenfuss A.T."/>
            <person name="Fischer K."/>
        </authorList>
    </citation>
    <scope>NUCLEOTIDE SEQUENCE [LARGE SCALE GENOMIC DNA]</scope>
</reference>